<sequence>PVVVISVLAGLSSVAQILESIKRFAAVDDVFSKSFATTLVLKSDPTFNNADLSAKLRSSALLSAVYYSHPKSHVEVLPSGPYFLYGGGIHQAWRLYEDELDSFIFSVVPDDVLKPKRQVLRYTVLESFGSSGTWRNIAEPSQEKPLAGARMGVKDIFRLEGVKLTMMSRPWIELYGPDEESADYVKKLISLGAVIVGKTKMASFASPEEPTDQWIDFHCPVNPRRDRYQRPSSSSTGAGVALAGYPWLDYSIGGDSAGSVRAPAPCSGLFSLRLSFNSTSMRGIPANLSKFDVVGQLSRDLDDLHHTVAHTFDLNDNSTQFPSKILYAQEFYPLVNEKQQAMTEEFISILEGFLGVKRTLFSMTETWDRSPLKEAEGKSLLEYLEKTDVRRSILTGCHMASTNSATITKKFGKEAYVGPVVRFRWNVGKGISRDEYETYLDHLAVFRNWFGQHLMSHDPQTLSNAILIMSYGMPDPEYRDEPNLPAGTFISLRKNSSPVFHAPQLVLPFAQMPYHSKISGRDEVRPIASTMIGAKGTDLMLIKLTKAAFKKASWPITINIGRLMYPLADNLRNVAPSSENSANTYAAVRQAVNAVKELETPLMELSTEEVGRSCVVV</sequence>
<reference evidence="4" key="3">
    <citation type="submission" date="2025-04" db="UniProtKB">
        <authorList>
            <consortium name="RefSeq"/>
        </authorList>
    </citation>
    <scope>IDENTIFICATION</scope>
    <source>
        <strain evidence="4">CBS 304.34</strain>
    </source>
</reference>
<dbReference type="SUPFAM" id="SSF75304">
    <property type="entry name" value="Amidase signature (AS) enzymes"/>
    <property type="match status" value="1"/>
</dbReference>
<dbReference type="OrthoDB" id="5423360at2759"/>
<feature type="non-terminal residue" evidence="2">
    <location>
        <position position="1"/>
    </location>
</feature>
<dbReference type="AlphaFoldDB" id="A0A6A6YBQ4"/>
<reference evidence="2 4" key="1">
    <citation type="journal article" date="2020" name="Stud. Mycol.">
        <title>101 Dothideomycetes genomes: a test case for predicting lifestyles and emergence of pathogens.</title>
        <authorList>
            <person name="Haridas S."/>
            <person name="Albert R."/>
            <person name="Binder M."/>
            <person name="Bloem J."/>
            <person name="Labutti K."/>
            <person name="Salamov A."/>
            <person name="Andreopoulos B."/>
            <person name="Baker S."/>
            <person name="Barry K."/>
            <person name="Bills G."/>
            <person name="Bluhm B."/>
            <person name="Cannon C."/>
            <person name="Castanera R."/>
            <person name="Culley D."/>
            <person name="Daum C."/>
            <person name="Ezra D."/>
            <person name="Gonzalez J."/>
            <person name="Henrissat B."/>
            <person name="Kuo A."/>
            <person name="Liang C."/>
            <person name="Lipzen A."/>
            <person name="Lutzoni F."/>
            <person name="Magnuson J."/>
            <person name="Mondo S."/>
            <person name="Nolan M."/>
            <person name="Ohm R."/>
            <person name="Pangilinan J."/>
            <person name="Park H.-J."/>
            <person name="Ramirez L."/>
            <person name="Alfaro M."/>
            <person name="Sun H."/>
            <person name="Tritt A."/>
            <person name="Yoshinaga Y."/>
            <person name="Zwiers L.-H."/>
            <person name="Turgeon B."/>
            <person name="Goodwin S."/>
            <person name="Spatafora J."/>
            <person name="Crous P."/>
            <person name="Grigoriev I."/>
        </authorList>
    </citation>
    <scope>NUCLEOTIDE SEQUENCE</scope>
    <source>
        <strain evidence="2 4">CBS 304.34</strain>
    </source>
</reference>
<dbReference type="InterPro" id="IPR023631">
    <property type="entry name" value="Amidase_dom"/>
</dbReference>
<evidence type="ECO:0000313" key="2">
    <source>
        <dbReference type="EMBL" id="KAF2806256.1"/>
    </source>
</evidence>
<dbReference type="Gene3D" id="3.90.1300.10">
    <property type="entry name" value="Amidase signature (AS) domain"/>
    <property type="match status" value="1"/>
</dbReference>
<protein>
    <submittedName>
        <fullName evidence="2 4">Amidase</fullName>
    </submittedName>
</protein>
<keyword evidence="3" id="KW-1185">Reference proteome</keyword>
<evidence type="ECO:0000313" key="3">
    <source>
        <dbReference type="Proteomes" id="UP000504636"/>
    </source>
</evidence>
<name>A0A6A6YBQ4_9PEZI</name>
<dbReference type="PANTHER" id="PTHR46310:SF7">
    <property type="entry name" value="AMIDASE 1"/>
    <property type="match status" value="1"/>
</dbReference>
<dbReference type="GeneID" id="54456789"/>
<accession>A0A6A6YBQ4</accession>
<gene>
    <name evidence="2 4" type="ORF">BDZ99DRAFT_394471</name>
</gene>
<feature type="domain" description="Amidase" evidence="1">
    <location>
        <begin position="140"/>
        <end position="313"/>
    </location>
</feature>
<dbReference type="PANTHER" id="PTHR46310">
    <property type="entry name" value="AMIDASE 1"/>
    <property type="match status" value="1"/>
</dbReference>
<proteinExistence type="predicted"/>
<dbReference type="InterPro" id="IPR036928">
    <property type="entry name" value="AS_sf"/>
</dbReference>
<dbReference type="Proteomes" id="UP000504636">
    <property type="component" value="Unplaced"/>
</dbReference>
<dbReference type="RefSeq" id="XP_033573220.1">
    <property type="nucleotide sequence ID" value="XM_033715896.1"/>
</dbReference>
<dbReference type="Pfam" id="PF01425">
    <property type="entry name" value="Amidase"/>
    <property type="match status" value="1"/>
</dbReference>
<evidence type="ECO:0000313" key="4">
    <source>
        <dbReference type="RefSeq" id="XP_033573220.1"/>
    </source>
</evidence>
<organism evidence="2">
    <name type="scientific">Mytilinidion resinicola</name>
    <dbReference type="NCBI Taxonomy" id="574789"/>
    <lineage>
        <taxon>Eukaryota</taxon>
        <taxon>Fungi</taxon>
        <taxon>Dikarya</taxon>
        <taxon>Ascomycota</taxon>
        <taxon>Pezizomycotina</taxon>
        <taxon>Dothideomycetes</taxon>
        <taxon>Pleosporomycetidae</taxon>
        <taxon>Mytilinidiales</taxon>
        <taxon>Mytilinidiaceae</taxon>
        <taxon>Mytilinidion</taxon>
    </lineage>
</organism>
<reference evidence="4" key="2">
    <citation type="submission" date="2020-04" db="EMBL/GenBank/DDBJ databases">
        <authorList>
            <consortium name="NCBI Genome Project"/>
        </authorList>
    </citation>
    <scope>NUCLEOTIDE SEQUENCE</scope>
    <source>
        <strain evidence="4">CBS 304.34</strain>
    </source>
</reference>
<dbReference type="EMBL" id="MU003707">
    <property type="protein sequence ID" value="KAF2806256.1"/>
    <property type="molecule type" value="Genomic_DNA"/>
</dbReference>
<evidence type="ECO:0000259" key="1">
    <source>
        <dbReference type="Pfam" id="PF01425"/>
    </source>
</evidence>